<keyword evidence="3" id="KW-0808">Transferase</keyword>
<dbReference type="GO" id="GO:0032259">
    <property type="term" value="P:methylation"/>
    <property type="evidence" value="ECO:0007669"/>
    <property type="project" value="UniProtKB-KW"/>
</dbReference>
<evidence type="ECO:0000256" key="2">
    <source>
        <dbReference type="ARBA" id="ARBA00022603"/>
    </source>
</evidence>
<dbReference type="InterPro" id="IPR046816">
    <property type="entry name" value="MmeI_Mtase"/>
</dbReference>
<evidence type="ECO:0000313" key="6">
    <source>
        <dbReference type="EMBL" id="SOB57199.1"/>
    </source>
</evidence>
<dbReference type="InterPro" id="IPR029063">
    <property type="entry name" value="SAM-dependent_MTases_sf"/>
</dbReference>
<evidence type="ECO:0000259" key="5">
    <source>
        <dbReference type="Pfam" id="PF20473"/>
    </source>
</evidence>
<gene>
    <name evidence="6" type="ORF">DPRO_0320</name>
</gene>
<dbReference type="AlphaFoldDB" id="A0A2C8F5W2"/>
<keyword evidence="7" id="KW-1185">Reference proteome</keyword>
<evidence type="ECO:0000313" key="7">
    <source>
        <dbReference type="Proteomes" id="UP000219215"/>
    </source>
</evidence>
<evidence type="ECO:0000256" key="4">
    <source>
        <dbReference type="ARBA" id="ARBA00047942"/>
    </source>
</evidence>
<evidence type="ECO:0000256" key="3">
    <source>
        <dbReference type="ARBA" id="ARBA00022679"/>
    </source>
</evidence>
<dbReference type="RefSeq" id="WP_197706491.1">
    <property type="nucleotide sequence ID" value="NZ_LT907975.1"/>
</dbReference>
<dbReference type="PANTHER" id="PTHR33841:SF1">
    <property type="entry name" value="DNA METHYLTRANSFERASE A"/>
    <property type="match status" value="1"/>
</dbReference>
<dbReference type="NCBIfam" id="NF033452">
    <property type="entry name" value="BREX_1_MTaseX"/>
    <property type="match status" value="1"/>
</dbReference>
<dbReference type="SUPFAM" id="SSF53335">
    <property type="entry name" value="S-adenosyl-L-methionine-dependent methyltransferases"/>
    <property type="match status" value="1"/>
</dbReference>
<dbReference type="Gene3D" id="3.40.50.150">
    <property type="entry name" value="Vaccinia Virus protein VP39"/>
    <property type="match status" value="1"/>
</dbReference>
<protein>
    <recommendedName>
        <fullName evidence="1">site-specific DNA-methyltransferase (adenine-specific)</fullName>
        <ecNumber evidence="1">2.1.1.72</ecNumber>
    </recommendedName>
</protein>
<dbReference type="GO" id="GO:0009007">
    <property type="term" value="F:site-specific DNA-methyltransferase (adenine-specific) activity"/>
    <property type="evidence" value="ECO:0007669"/>
    <property type="project" value="UniProtKB-EC"/>
</dbReference>
<dbReference type="KEGG" id="pprf:DPRO_0320"/>
<comment type="catalytic activity">
    <reaction evidence="4">
        <text>a 2'-deoxyadenosine in DNA + S-adenosyl-L-methionine = an N(6)-methyl-2'-deoxyadenosine in DNA + S-adenosyl-L-homocysteine + H(+)</text>
        <dbReference type="Rhea" id="RHEA:15197"/>
        <dbReference type="Rhea" id="RHEA-COMP:12418"/>
        <dbReference type="Rhea" id="RHEA-COMP:12419"/>
        <dbReference type="ChEBI" id="CHEBI:15378"/>
        <dbReference type="ChEBI" id="CHEBI:57856"/>
        <dbReference type="ChEBI" id="CHEBI:59789"/>
        <dbReference type="ChEBI" id="CHEBI:90615"/>
        <dbReference type="ChEBI" id="CHEBI:90616"/>
        <dbReference type="EC" id="2.1.1.72"/>
    </reaction>
</comment>
<dbReference type="REBASE" id="222452">
    <property type="entry name" value="Ppr5001ORF316P"/>
</dbReference>
<dbReference type="PANTHER" id="PTHR33841">
    <property type="entry name" value="DNA METHYLTRANSFERASE YEEA-RELATED"/>
    <property type="match status" value="1"/>
</dbReference>
<name>A0A2C8F5W2_9BACT</name>
<dbReference type="EMBL" id="LT907975">
    <property type="protein sequence ID" value="SOB57199.1"/>
    <property type="molecule type" value="Genomic_DNA"/>
</dbReference>
<dbReference type="InterPro" id="IPR050953">
    <property type="entry name" value="N4_N6_ade-DNA_methylase"/>
</dbReference>
<feature type="domain" description="MmeI-like DNA-methyltransferase" evidence="5">
    <location>
        <begin position="301"/>
        <end position="369"/>
    </location>
</feature>
<accession>A0A2C8F5W2</accession>
<keyword evidence="2" id="KW-0489">Methyltransferase</keyword>
<evidence type="ECO:0000256" key="1">
    <source>
        <dbReference type="ARBA" id="ARBA00011900"/>
    </source>
</evidence>
<organism evidence="6 7">
    <name type="scientific">Pseudodesulfovibrio profundus</name>
    <dbReference type="NCBI Taxonomy" id="57320"/>
    <lineage>
        <taxon>Bacteria</taxon>
        <taxon>Pseudomonadati</taxon>
        <taxon>Thermodesulfobacteriota</taxon>
        <taxon>Desulfovibrionia</taxon>
        <taxon>Desulfovibrionales</taxon>
        <taxon>Desulfovibrionaceae</taxon>
    </lineage>
</organism>
<sequence>MSINRNILKSYAPQARREFIQAVTDRASVLGLSAKKIEPVEVKGDVAIIAGRPFPKDVAKRRKKLEERIKIKGFQQVMETVPYTWFNRFCALRYMELHDYLGHGYRVLSNPSGSDIPEILEKATSVDLPGLDKDKVAELRLAGDKDAELYRLLLVTQCNNLHRAMPMMFEAVHGASELLLPENLLQTNSPIRKLVNDIPEENWSEIEIVGWLYQFYISEKKDQVIGKVVKSEDIPAATQLFTPNWIVKYMVQNTVGRKWLMTYPASSIKDKMEFYIEPAEQEDDVQAKLDVITPNELNPEELTFMDPACGSGHILAEAYDLFKEIYLERGYRTRDIPRLILEKNLYGLDIDDRAAQLARFTVLMKARADDRRILDPENPAKVNIMAIQESKGLDVDEVARVLLRERVKEIGGKGTQQLSLVQPRMSQASLSTSEKPDVTKEELYSLLHLFEEDLWFIAHGA</sequence>
<reference evidence="7" key="1">
    <citation type="submission" date="2017-09" db="EMBL/GenBank/DDBJ databases">
        <authorList>
            <person name="Regsiter A."/>
            <person name="William W."/>
        </authorList>
    </citation>
    <scope>NUCLEOTIDE SEQUENCE [LARGE SCALE GENOMIC DNA]</scope>
    <source>
        <strain evidence="7">500-1</strain>
    </source>
</reference>
<dbReference type="Proteomes" id="UP000219215">
    <property type="component" value="Chromosome DPRO"/>
</dbReference>
<dbReference type="EC" id="2.1.1.72" evidence="1"/>
<dbReference type="InterPro" id="IPR047939">
    <property type="entry name" value="BREX_1_PglX"/>
</dbReference>
<dbReference type="Pfam" id="PF20473">
    <property type="entry name" value="MmeI_Mtase"/>
    <property type="match status" value="1"/>
</dbReference>
<proteinExistence type="predicted"/>